<name>A0A9D4YYH3_CHLVU</name>
<comment type="similarity">
    <text evidence="1 4">Belongs to the short-chain dehydrogenases/reductases (SDR) family.</text>
</comment>
<dbReference type="InterPro" id="IPR051019">
    <property type="entry name" value="VLCFA-Steroid_DH"/>
</dbReference>
<dbReference type="PIRSF" id="PIRSF000126">
    <property type="entry name" value="11-beta-HSD1"/>
    <property type="match status" value="1"/>
</dbReference>
<gene>
    <name evidence="7" type="ORF">D9Q98_003431</name>
</gene>
<keyword evidence="6" id="KW-0812">Transmembrane</keyword>
<keyword evidence="3" id="KW-0560">Oxidoreductase</keyword>
<reference evidence="7" key="2">
    <citation type="submission" date="2020-11" db="EMBL/GenBank/DDBJ databases">
        <authorList>
            <person name="Cecchin M."/>
            <person name="Marcolungo L."/>
            <person name="Rossato M."/>
            <person name="Girolomoni L."/>
            <person name="Cosentino E."/>
            <person name="Cuine S."/>
            <person name="Li-Beisson Y."/>
            <person name="Delledonne M."/>
            <person name="Ballottari M."/>
        </authorList>
    </citation>
    <scope>NUCLEOTIDE SEQUENCE</scope>
    <source>
        <strain evidence="7">211/11P</strain>
        <tissue evidence="7">Whole cell</tissue>
    </source>
</reference>
<organism evidence="7 8">
    <name type="scientific">Chlorella vulgaris</name>
    <name type="common">Green alga</name>
    <dbReference type="NCBI Taxonomy" id="3077"/>
    <lineage>
        <taxon>Eukaryota</taxon>
        <taxon>Viridiplantae</taxon>
        <taxon>Chlorophyta</taxon>
        <taxon>core chlorophytes</taxon>
        <taxon>Trebouxiophyceae</taxon>
        <taxon>Chlorellales</taxon>
        <taxon>Chlorellaceae</taxon>
        <taxon>Chlorella clade</taxon>
        <taxon>Chlorella</taxon>
    </lineage>
</organism>
<dbReference type="InterPro" id="IPR002347">
    <property type="entry name" value="SDR_fam"/>
</dbReference>
<evidence type="ECO:0000256" key="6">
    <source>
        <dbReference type="SAM" id="Phobius"/>
    </source>
</evidence>
<keyword evidence="2" id="KW-0521">NADP</keyword>
<dbReference type="OrthoDB" id="5545019at2759"/>
<evidence type="ECO:0000256" key="5">
    <source>
        <dbReference type="SAM" id="MobiDB-lite"/>
    </source>
</evidence>
<dbReference type="Gene3D" id="3.40.50.720">
    <property type="entry name" value="NAD(P)-binding Rossmann-like Domain"/>
    <property type="match status" value="1"/>
</dbReference>
<feature type="region of interest" description="Disordered" evidence="5">
    <location>
        <begin position="337"/>
        <end position="360"/>
    </location>
</feature>
<sequence length="360" mass="38458">MASIVADTVDALHARLQSLLSQPAGTAITALALALLALSLLRFVAGVLGFIYAYFLRPGRNLKSYGAWAVVTGATDGIGKAYCVELAKKGLNIVLISRTQSKLEAVAAELEEVYGVHTRVVAADLSKAGPEMFTKIGAALEGLEVGLLVNNAGLSYDHPEYLDQVAEQDVYDVVAVNALVPTMLARMVLGGMRERGRGAIVNIGSGAATVIPSSPLLAVYAGTKAYVDCFSRSLDGEYAPLGVRVQNQAPMFVATKMSKIRRPRLDAPGPDTWAAAAVRQIGRETSLTPYWFHGLQHVMVRSAPVWLINRQVMGIHQGLRARYYSKLARTAAAAVNASGAAGEGDEAPATDIKRELRRRK</sequence>
<keyword evidence="8" id="KW-1185">Reference proteome</keyword>
<dbReference type="PRINTS" id="PR00080">
    <property type="entry name" value="SDRFAMILY"/>
</dbReference>
<dbReference type="PANTHER" id="PTHR43899">
    <property type="entry name" value="RH59310P"/>
    <property type="match status" value="1"/>
</dbReference>
<comment type="caution">
    <text evidence="7">The sequence shown here is derived from an EMBL/GenBank/DDBJ whole genome shotgun (WGS) entry which is preliminary data.</text>
</comment>
<dbReference type="GO" id="GO:0016491">
    <property type="term" value="F:oxidoreductase activity"/>
    <property type="evidence" value="ECO:0007669"/>
    <property type="project" value="UniProtKB-KW"/>
</dbReference>
<evidence type="ECO:0000256" key="1">
    <source>
        <dbReference type="ARBA" id="ARBA00006484"/>
    </source>
</evidence>
<evidence type="ECO:0000313" key="8">
    <source>
        <dbReference type="Proteomes" id="UP001055712"/>
    </source>
</evidence>
<feature type="transmembrane region" description="Helical" evidence="6">
    <location>
        <begin position="27"/>
        <end position="55"/>
    </location>
</feature>
<dbReference type="FunFam" id="3.40.50.720:FF:000137">
    <property type="entry name" value="Hydroxysteroid (17-beta) dehydrogenase 3"/>
    <property type="match status" value="1"/>
</dbReference>
<evidence type="ECO:0000256" key="4">
    <source>
        <dbReference type="RuleBase" id="RU000363"/>
    </source>
</evidence>
<evidence type="ECO:0000256" key="2">
    <source>
        <dbReference type="ARBA" id="ARBA00022857"/>
    </source>
</evidence>
<dbReference type="EMBL" id="SIDB01000004">
    <property type="protein sequence ID" value="KAI3433622.1"/>
    <property type="molecule type" value="Genomic_DNA"/>
</dbReference>
<evidence type="ECO:0000313" key="7">
    <source>
        <dbReference type="EMBL" id="KAI3433622.1"/>
    </source>
</evidence>
<dbReference type="PANTHER" id="PTHR43899:SF13">
    <property type="entry name" value="RH59310P"/>
    <property type="match status" value="1"/>
</dbReference>
<evidence type="ECO:0000256" key="3">
    <source>
        <dbReference type="ARBA" id="ARBA00023002"/>
    </source>
</evidence>
<dbReference type="CDD" id="cd05356">
    <property type="entry name" value="17beta-HSD1_like_SDR_c"/>
    <property type="match status" value="1"/>
</dbReference>
<accession>A0A9D4YYH3</accession>
<dbReference type="PRINTS" id="PR00081">
    <property type="entry name" value="GDHRDH"/>
</dbReference>
<protein>
    <submittedName>
        <fullName evidence="7">Uncharacterized protein</fullName>
    </submittedName>
</protein>
<dbReference type="InterPro" id="IPR036291">
    <property type="entry name" value="NAD(P)-bd_dom_sf"/>
</dbReference>
<dbReference type="Proteomes" id="UP001055712">
    <property type="component" value="Unassembled WGS sequence"/>
</dbReference>
<dbReference type="SUPFAM" id="SSF51735">
    <property type="entry name" value="NAD(P)-binding Rossmann-fold domains"/>
    <property type="match status" value="1"/>
</dbReference>
<proteinExistence type="inferred from homology"/>
<dbReference type="AlphaFoldDB" id="A0A9D4YYH3"/>
<keyword evidence="6" id="KW-0472">Membrane</keyword>
<dbReference type="Pfam" id="PF00106">
    <property type="entry name" value="adh_short"/>
    <property type="match status" value="1"/>
</dbReference>
<keyword evidence="6" id="KW-1133">Transmembrane helix</keyword>
<reference evidence="7" key="1">
    <citation type="journal article" date="2019" name="Plant J.">
        <title>Chlorella vulgaris genome assembly and annotation reveals the molecular basis for metabolic acclimation to high light conditions.</title>
        <authorList>
            <person name="Cecchin M."/>
            <person name="Marcolungo L."/>
            <person name="Rossato M."/>
            <person name="Girolomoni L."/>
            <person name="Cosentino E."/>
            <person name="Cuine S."/>
            <person name="Li-Beisson Y."/>
            <person name="Delledonne M."/>
            <person name="Ballottari M."/>
        </authorList>
    </citation>
    <scope>NUCLEOTIDE SEQUENCE</scope>
    <source>
        <strain evidence="7">211/11P</strain>
    </source>
</reference>